<accession>A0AA40B0Y4</accession>
<dbReference type="PANTHER" id="PTHR12830:SF9">
    <property type="entry name" value="ANAPHASE-PROMOTING COMPLEX SUBUNIT 5"/>
    <property type="match status" value="1"/>
</dbReference>
<dbReference type="GO" id="GO:0031145">
    <property type="term" value="P:anaphase-promoting complex-dependent catabolic process"/>
    <property type="evidence" value="ECO:0007669"/>
    <property type="project" value="TreeGrafter"/>
</dbReference>
<proteinExistence type="inferred from homology"/>
<dbReference type="GO" id="GO:0045842">
    <property type="term" value="P:positive regulation of mitotic metaphase/anaphase transition"/>
    <property type="evidence" value="ECO:0007669"/>
    <property type="project" value="TreeGrafter"/>
</dbReference>
<dbReference type="AlphaFoldDB" id="A0AA40B0Y4"/>
<comment type="caution">
    <text evidence="11">The sequence shown here is derived from an EMBL/GenBank/DDBJ whole genome shotgun (WGS) entry which is preliminary data.</text>
</comment>
<protein>
    <recommendedName>
        <fullName evidence="2">Anaphase-promoting complex subunit 5</fullName>
    </recommendedName>
    <alternativeName>
        <fullName evidence="7">Cyclosome subunit 5</fullName>
    </alternativeName>
</protein>
<evidence type="ECO:0000259" key="10">
    <source>
        <dbReference type="Pfam" id="PF12862"/>
    </source>
</evidence>
<evidence type="ECO:0000256" key="8">
    <source>
        <dbReference type="ARBA" id="ARBA00045696"/>
    </source>
</evidence>
<keyword evidence="5" id="KW-0833">Ubl conjugation pathway</keyword>
<dbReference type="GO" id="GO:0005680">
    <property type="term" value="C:anaphase-promoting complex"/>
    <property type="evidence" value="ECO:0007669"/>
    <property type="project" value="InterPro"/>
</dbReference>
<evidence type="ECO:0000256" key="7">
    <source>
        <dbReference type="ARBA" id="ARBA00031069"/>
    </source>
</evidence>
<evidence type="ECO:0000256" key="9">
    <source>
        <dbReference type="SAM" id="SignalP"/>
    </source>
</evidence>
<comment type="function">
    <text evidence="8">Component of the anaphase promoting complex/cyclosome (APC/C), a cell cycle-regulated E3 ubiquitin ligase that controls progression through mitosis and the G1 phase of the cell cycle. The APC/C complex acts by mediating ubiquitination and subsequent degradation of target proteins: it mainly mediates the formation of 'Lys-11'-linked polyubiquitin chains and, to a lower extent, the formation of 'Lys-48'- and 'Lys-63'-linked polyubiquitin chains. The APC/C complex catalyzes assembly of branched 'Lys-11'-/'Lys-48'-linked branched ubiquitin chains on target proteins.</text>
</comment>
<keyword evidence="9" id="KW-0732">Signal</keyword>
<feature type="domain" description="Anaphase-promoting complex subunit 5" evidence="10">
    <location>
        <begin position="281"/>
        <end position="370"/>
    </location>
</feature>
<evidence type="ECO:0000256" key="5">
    <source>
        <dbReference type="ARBA" id="ARBA00022786"/>
    </source>
</evidence>
<feature type="signal peptide" evidence="9">
    <location>
        <begin position="1"/>
        <end position="23"/>
    </location>
</feature>
<evidence type="ECO:0000256" key="1">
    <source>
        <dbReference type="ARBA" id="ARBA00007450"/>
    </source>
</evidence>
<name>A0AA40B0Y4_9PEZI</name>
<feature type="chain" id="PRO_5041452271" description="Anaphase-promoting complex subunit 5" evidence="9">
    <location>
        <begin position="24"/>
        <end position="786"/>
    </location>
</feature>
<comment type="similarity">
    <text evidence="1">Belongs to the APC5 family.</text>
</comment>
<evidence type="ECO:0000256" key="3">
    <source>
        <dbReference type="ARBA" id="ARBA00022618"/>
    </source>
</evidence>
<evidence type="ECO:0000313" key="11">
    <source>
        <dbReference type="EMBL" id="KAK0725594.1"/>
    </source>
</evidence>
<keyword evidence="6" id="KW-0131">Cell cycle</keyword>
<dbReference type="PANTHER" id="PTHR12830">
    <property type="entry name" value="ANAPHASE-PROMOTING COMPLEX SUBUNIT 5"/>
    <property type="match status" value="1"/>
</dbReference>
<dbReference type="GO" id="GO:0070979">
    <property type="term" value="P:protein K11-linked ubiquitination"/>
    <property type="evidence" value="ECO:0007669"/>
    <property type="project" value="TreeGrafter"/>
</dbReference>
<dbReference type="EMBL" id="JAUKUA010000002">
    <property type="protein sequence ID" value="KAK0725594.1"/>
    <property type="molecule type" value="Genomic_DNA"/>
</dbReference>
<reference evidence="11" key="1">
    <citation type="submission" date="2023-06" db="EMBL/GenBank/DDBJ databases">
        <title>Genome-scale phylogeny and comparative genomics of the fungal order Sordariales.</title>
        <authorList>
            <consortium name="Lawrence Berkeley National Laboratory"/>
            <person name="Hensen N."/>
            <person name="Bonometti L."/>
            <person name="Westerberg I."/>
            <person name="Brannstrom I.O."/>
            <person name="Guillou S."/>
            <person name="Cros-Aarteil S."/>
            <person name="Calhoun S."/>
            <person name="Haridas S."/>
            <person name="Kuo A."/>
            <person name="Mondo S."/>
            <person name="Pangilinan J."/>
            <person name="Riley R."/>
            <person name="Labutti K."/>
            <person name="Andreopoulos B."/>
            <person name="Lipzen A."/>
            <person name="Chen C."/>
            <person name="Yanf M."/>
            <person name="Daum C."/>
            <person name="Ng V."/>
            <person name="Clum A."/>
            <person name="Steindorff A."/>
            <person name="Ohm R."/>
            <person name="Martin F."/>
            <person name="Silar P."/>
            <person name="Natvig D."/>
            <person name="Lalanne C."/>
            <person name="Gautier V."/>
            <person name="Ament-Velasquez S.L."/>
            <person name="Kruys A."/>
            <person name="Hutchinson M.I."/>
            <person name="Powell A.J."/>
            <person name="Barry K."/>
            <person name="Miller A.N."/>
            <person name="Grigoriev I.V."/>
            <person name="Debuchy R."/>
            <person name="Gladieux P."/>
            <person name="Thoren M.H."/>
            <person name="Johannesson H."/>
        </authorList>
    </citation>
    <scope>NUCLEOTIDE SEQUENCE</scope>
    <source>
        <strain evidence="11">SMH4607-1</strain>
    </source>
</reference>
<dbReference type="Gene3D" id="1.25.40.10">
    <property type="entry name" value="Tetratricopeptide repeat domain"/>
    <property type="match status" value="1"/>
</dbReference>
<evidence type="ECO:0000256" key="4">
    <source>
        <dbReference type="ARBA" id="ARBA00022776"/>
    </source>
</evidence>
<organism evidence="11 12">
    <name type="scientific">Lasiosphaeris hirsuta</name>
    <dbReference type="NCBI Taxonomy" id="260670"/>
    <lineage>
        <taxon>Eukaryota</taxon>
        <taxon>Fungi</taxon>
        <taxon>Dikarya</taxon>
        <taxon>Ascomycota</taxon>
        <taxon>Pezizomycotina</taxon>
        <taxon>Sordariomycetes</taxon>
        <taxon>Sordariomycetidae</taxon>
        <taxon>Sordariales</taxon>
        <taxon>Lasiosphaeriaceae</taxon>
        <taxon>Lasiosphaeris</taxon>
    </lineage>
</organism>
<evidence type="ECO:0000256" key="6">
    <source>
        <dbReference type="ARBA" id="ARBA00023306"/>
    </source>
</evidence>
<sequence>MSRYLTPAKIGLLALIELYVEEAVPNDAIVPVVNFITSHLLDCDLSISSPTSSPDRWAKAESTIRLVLSIRDFEQILGPFAAADRLPGRRLWDRFLEKLWRIDSLHGLQEFIDRLPNLLARTKDELRRIAEAGEEPPTGILLSRNSPFGAFVRRSGLEFARLQFNHSAELWQGFVKYRQPTAAHWRRRNPQHGRLSFDSVLMDGEEEWGASTDALAVVAYGNMLLMGDLDETVPVSTDDIESLLEIQVEQLHKYGNRVPAELRDQFRDLLKDSHVVPSLAHYLNFSDTWRSGDYPTSFDYLHRYFDYTMQNRDRLFYQYALMNLAILQSDFGCHKEAVATMLESVSTARENKDITCLNFALNWLFHFGRAHPKLVRELESSSMLGTGRETLMFLRLKARESGMWVLWSSALMAEAKLVMSNGDSVATALEHMVRSSQLIIERNMKTMMGAQLATLTTLWDRLGLAYMSKMTCEVFLRCHALNSIFDDELKMTCRLAGLLAGKGKYEEAFEKIEGMNSNSLRSVKASQYWYLFRGLLKLRRDLHRGNLEAADHLLSQLLQAGPESLEPDMVYMIDSLHIEALTRRGDFEAAFNKIDRLIGELCEDNRDVSLRIRLLLNKAHLFDRIDRPEKGFTIAMRAASMAWRARLLPLLWQAIGALANILNALGEFAAAAQMLLATLPRCLETDSIFVVATLYSLLADACMGQAGETQGRSAAHLQKRTEFLTRAHEALDAAFKHYSAVEDVEKQCEMLAKKATLMRVMGDHVLAEDYAAKYLALKREAIGRNG</sequence>
<dbReference type="InterPro" id="IPR011990">
    <property type="entry name" value="TPR-like_helical_dom_sf"/>
</dbReference>
<evidence type="ECO:0000256" key="2">
    <source>
        <dbReference type="ARBA" id="ARBA00016066"/>
    </source>
</evidence>
<keyword evidence="3" id="KW-0132">Cell division</keyword>
<keyword evidence="12" id="KW-1185">Reference proteome</keyword>
<dbReference type="Pfam" id="PF12862">
    <property type="entry name" value="ANAPC5"/>
    <property type="match status" value="1"/>
</dbReference>
<dbReference type="GO" id="GO:0051301">
    <property type="term" value="P:cell division"/>
    <property type="evidence" value="ECO:0007669"/>
    <property type="project" value="UniProtKB-KW"/>
</dbReference>
<dbReference type="InterPro" id="IPR037679">
    <property type="entry name" value="Apc5"/>
</dbReference>
<dbReference type="Proteomes" id="UP001172102">
    <property type="component" value="Unassembled WGS sequence"/>
</dbReference>
<evidence type="ECO:0000313" key="12">
    <source>
        <dbReference type="Proteomes" id="UP001172102"/>
    </source>
</evidence>
<gene>
    <name evidence="11" type="ORF">B0H67DRAFT_480783</name>
</gene>
<keyword evidence="4" id="KW-0498">Mitosis</keyword>
<dbReference type="InterPro" id="IPR026000">
    <property type="entry name" value="Apc5_dom"/>
</dbReference>